<sequence>MNVDHQLDTPLGRNVMLEYATDALQRNLLFWDVLRLRSEEYYRHKAMTVPHVLSFDLEVVLDARDFERPVNFWLARIEPPAGMEIDPLKRPFVVFDPRAGHGPGIGGFKADSELGVALRAGHACYFVGFTPDPMPEQTVEDVMHAHARFLEAVNARHAEAEGKPCVIGNCQAGWAVMMLAAVRPGLFGPIIVAGTPLSYWAGLKGQNPMRYIGGLLGGSWLTALTSDVGGGRFDGSHLVSNFENLDPANSYWTKYYHLWANVDSEVPRFLEFERWWGGHVDLSAEEMQWIVDELFIGNRLATAELVTGDGVRIDLRHIDSPILCFCSEGDNIIPPPQALGWICDLYLTDEDIVAAGQTIVYAIHASVGHLGIFVSGSVARKEHQEFTSNIDLIDVLPPGLYEAVMTPKTDETVNPQWVEGDWLVRFEPRSLADVEAIVRPDPDEERRFATVKRVSDINLGLYRTLMQPLVQAQASKDVAEWLHRMTPAELPYGWFSERNPLMSPLASLAERVREERRPVSEDNWLVNLQENYSRCVVAALDGWRDLRDSAVEQWFMTFYGSPVTQALVGLNTSDETPRPHPGQTPVNIALVERRMAEIRARIGEGGLPEAALRGLVYISMGGGGADERAFNVLREMRAEHSEISLASFKQAVREQFLALTLAPHAAIDAIPAMLAGETQSRDKVMQVIHRVVSAAGTLTDEQRRRLKSIEDMFMNRV</sequence>
<gene>
    <name evidence="1" type="ORF">FGL86_16775</name>
</gene>
<dbReference type="Gene3D" id="3.40.50.1820">
    <property type="entry name" value="alpha/beta hydrolase"/>
    <property type="match status" value="1"/>
</dbReference>
<dbReference type="EMBL" id="CP042382">
    <property type="protein sequence ID" value="QEA40568.1"/>
    <property type="molecule type" value="Genomic_DNA"/>
</dbReference>
<evidence type="ECO:0000313" key="1">
    <source>
        <dbReference type="EMBL" id="QEA40568.1"/>
    </source>
</evidence>
<dbReference type="KEGG" id="paur:FGL86_16775"/>
<dbReference type="InterPro" id="IPR024501">
    <property type="entry name" value="DUF3141"/>
</dbReference>
<dbReference type="PANTHER" id="PTHR36837:SF2">
    <property type="entry name" value="POLY(3-HYDROXYALKANOATE) POLYMERASE SUBUNIT PHAC"/>
    <property type="match status" value="1"/>
</dbReference>
<keyword evidence="2" id="KW-1185">Reference proteome</keyword>
<dbReference type="AlphaFoldDB" id="A0A5B8T0I9"/>
<organism evidence="1 2">
    <name type="scientific">Pistricoccus aurantiacus</name>
    <dbReference type="NCBI Taxonomy" id="1883414"/>
    <lineage>
        <taxon>Bacteria</taxon>
        <taxon>Pseudomonadati</taxon>
        <taxon>Pseudomonadota</taxon>
        <taxon>Gammaproteobacteria</taxon>
        <taxon>Oceanospirillales</taxon>
        <taxon>Halomonadaceae</taxon>
        <taxon>Pistricoccus</taxon>
    </lineage>
</organism>
<dbReference type="Pfam" id="PF11339">
    <property type="entry name" value="DUF3141"/>
    <property type="match status" value="1"/>
</dbReference>
<evidence type="ECO:0000313" key="2">
    <source>
        <dbReference type="Proteomes" id="UP000321272"/>
    </source>
</evidence>
<dbReference type="RefSeq" id="WP_147185835.1">
    <property type="nucleotide sequence ID" value="NZ_CP042382.1"/>
</dbReference>
<dbReference type="OrthoDB" id="7231451at2"/>
<dbReference type="PANTHER" id="PTHR36837">
    <property type="entry name" value="POLY(3-HYDROXYALKANOATE) POLYMERASE SUBUNIT PHAC"/>
    <property type="match status" value="1"/>
</dbReference>
<name>A0A5B8T0I9_9GAMM</name>
<proteinExistence type="predicted"/>
<protein>
    <submittedName>
        <fullName evidence="1">DUF3141 domain-containing protein</fullName>
    </submittedName>
</protein>
<dbReference type="InterPro" id="IPR029058">
    <property type="entry name" value="AB_hydrolase_fold"/>
</dbReference>
<reference evidence="1 2" key="1">
    <citation type="submission" date="2019-06" db="EMBL/GenBank/DDBJ databases">
        <title>Genome analyses of bacteria isolated from kimchi.</title>
        <authorList>
            <person name="Lee S."/>
            <person name="Ahn S."/>
            <person name="Roh S."/>
        </authorList>
    </citation>
    <scope>NUCLEOTIDE SEQUENCE [LARGE SCALE GENOMIC DNA]</scope>
    <source>
        <strain evidence="1 2">CBA4606</strain>
    </source>
</reference>
<dbReference type="InterPro" id="IPR051321">
    <property type="entry name" value="PHA/PHB_synthase"/>
</dbReference>
<dbReference type="Proteomes" id="UP000321272">
    <property type="component" value="Chromosome"/>
</dbReference>
<dbReference type="SUPFAM" id="SSF53474">
    <property type="entry name" value="alpha/beta-Hydrolases"/>
    <property type="match status" value="1"/>
</dbReference>
<accession>A0A5B8T0I9</accession>